<accession>A0A0U1P386</accession>
<proteinExistence type="predicted"/>
<evidence type="ECO:0000313" key="3">
    <source>
        <dbReference type="Proteomes" id="UP000199087"/>
    </source>
</evidence>
<keyword evidence="1" id="KW-0472">Membrane</keyword>
<dbReference type="RefSeq" id="WP_090638890.1">
    <property type="nucleotide sequence ID" value="NZ_CVRB01000005.1"/>
</dbReference>
<dbReference type="OrthoDB" id="2875444at2"/>
<gene>
    <name evidence="2" type="ORF">BN000_04743</name>
</gene>
<sequence>MENPVMIFKHRKWEIISIEILYFGFILLGLIFIIQGIVEKNWFYCVLGSGIVIWTILFFSTYRLEVKGYISVYSNKIVEKKKLCKEVFFKDVIEVRYFKKRIYAKQAWYMDCLQFYVKDQEVPILISPSFRGTVVPHNMTEETMAILNFIRANFPFIKYSKEEWKGTY</sequence>
<keyword evidence="1" id="KW-0812">Transmembrane</keyword>
<dbReference type="EMBL" id="CVRB01000005">
    <property type="protein sequence ID" value="CRK84697.1"/>
    <property type="molecule type" value="Genomic_DNA"/>
</dbReference>
<organism evidence="2 3">
    <name type="scientific">Neobacillus massiliamazoniensis</name>
    <dbReference type="NCBI Taxonomy" id="1499688"/>
    <lineage>
        <taxon>Bacteria</taxon>
        <taxon>Bacillati</taxon>
        <taxon>Bacillota</taxon>
        <taxon>Bacilli</taxon>
        <taxon>Bacillales</taxon>
        <taxon>Bacillaceae</taxon>
        <taxon>Neobacillus</taxon>
    </lineage>
</organism>
<name>A0A0U1P386_9BACI</name>
<evidence type="ECO:0000256" key="1">
    <source>
        <dbReference type="SAM" id="Phobius"/>
    </source>
</evidence>
<dbReference type="AlphaFoldDB" id="A0A0U1P386"/>
<dbReference type="Proteomes" id="UP000199087">
    <property type="component" value="Unassembled WGS sequence"/>
</dbReference>
<keyword evidence="3" id="KW-1185">Reference proteome</keyword>
<dbReference type="STRING" id="1499688.BN000_04743"/>
<feature type="transmembrane region" description="Helical" evidence="1">
    <location>
        <begin position="41"/>
        <end position="59"/>
    </location>
</feature>
<protein>
    <submittedName>
        <fullName evidence="2">Uncharacterized protein</fullName>
    </submittedName>
</protein>
<keyword evidence="1" id="KW-1133">Transmembrane helix</keyword>
<reference evidence="3" key="1">
    <citation type="submission" date="2015-05" db="EMBL/GenBank/DDBJ databases">
        <authorList>
            <person name="Urmite Genomes"/>
        </authorList>
    </citation>
    <scope>NUCLEOTIDE SEQUENCE [LARGE SCALE GENOMIC DNA]</scope>
    <source>
        <strain evidence="3">LF1</strain>
    </source>
</reference>
<feature type="transmembrane region" description="Helical" evidence="1">
    <location>
        <begin position="15"/>
        <end position="35"/>
    </location>
</feature>
<evidence type="ECO:0000313" key="2">
    <source>
        <dbReference type="EMBL" id="CRK84697.1"/>
    </source>
</evidence>